<gene>
    <name evidence="3" type="ORF">C1877_09585</name>
</gene>
<keyword evidence="4" id="KW-1185">Reference proteome</keyword>
<dbReference type="EMBL" id="PPTS01000005">
    <property type="protein sequence ID" value="RDB64957.1"/>
    <property type="molecule type" value="Genomic_DNA"/>
</dbReference>
<dbReference type="RefSeq" id="WP_015538939.1">
    <property type="nucleotide sequence ID" value="NZ_CABMMS010000005.1"/>
</dbReference>
<evidence type="ECO:0000313" key="3">
    <source>
        <dbReference type="EMBL" id="RDB64957.1"/>
    </source>
</evidence>
<dbReference type="Pfam" id="PF05016">
    <property type="entry name" value="ParE_toxin"/>
    <property type="match status" value="1"/>
</dbReference>
<reference evidence="3 4" key="1">
    <citation type="journal article" date="2018" name="Elife">
        <title>Discovery and characterization of a prevalent human gut bacterial enzyme sufficient for the inactivation of a family of plant toxins.</title>
        <authorList>
            <person name="Koppel N."/>
            <person name="Bisanz J.E."/>
            <person name="Pandelia M.E."/>
            <person name="Turnbaugh P.J."/>
            <person name="Balskus E.P."/>
        </authorList>
    </citation>
    <scope>NUCLEOTIDE SEQUENCE [LARGE SCALE GENOMIC DNA]</scope>
    <source>
        <strain evidence="3 4">3C</strain>
    </source>
</reference>
<dbReference type="InterPro" id="IPR051803">
    <property type="entry name" value="TA_system_RelE-like_toxin"/>
</dbReference>
<dbReference type="GeneID" id="78359941"/>
<dbReference type="AlphaFoldDB" id="A0A369M203"/>
<protein>
    <submittedName>
        <fullName evidence="3">Type II toxin-antitoxin system RelE/ParE family toxin</fullName>
    </submittedName>
</protein>
<evidence type="ECO:0000256" key="1">
    <source>
        <dbReference type="ARBA" id="ARBA00006226"/>
    </source>
</evidence>
<dbReference type="InterPro" id="IPR007712">
    <property type="entry name" value="RelE/ParE_toxin"/>
</dbReference>
<dbReference type="InterPro" id="IPR035093">
    <property type="entry name" value="RelE/ParE_toxin_dom_sf"/>
</dbReference>
<comment type="similarity">
    <text evidence="1">Belongs to the RelE toxin family.</text>
</comment>
<comment type="caution">
    <text evidence="3">The sequence shown here is derived from an EMBL/GenBank/DDBJ whole genome shotgun (WGS) entry which is preliminary data.</text>
</comment>
<dbReference type="Gene3D" id="3.30.2310.20">
    <property type="entry name" value="RelE-like"/>
    <property type="match status" value="1"/>
</dbReference>
<accession>A0A369M203</accession>
<dbReference type="Proteomes" id="UP000254000">
    <property type="component" value="Unassembled WGS sequence"/>
</dbReference>
<evidence type="ECO:0000313" key="4">
    <source>
        <dbReference type="Proteomes" id="UP000254000"/>
    </source>
</evidence>
<dbReference type="OrthoDB" id="7173315at2"/>
<evidence type="ECO:0000256" key="2">
    <source>
        <dbReference type="ARBA" id="ARBA00022649"/>
    </source>
</evidence>
<dbReference type="PANTHER" id="PTHR33755">
    <property type="entry name" value="TOXIN PARE1-RELATED"/>
    <property type="match status" value="1"/>
</dbReference>
<organism evidence="3 4">
    <name type="scientific">Gordonibacter pamelaeae</name>
    <dbReference type="NCBI Taxonomy" id="471189"/>
    <lineage>
        <taxon>Bacteria</taxon>
        <taxon>Bacillati</taxon>
        <taxon>Actinomycetota</taxon>
        <taxon>Coriobacteriia</taxon>
        <taxon>Eggerthellales</taxon>
        <taxon>Eggerthellaceae</taxon>
        <taxon>Gordonibacter</taxon>
    </lineage>
</organism>
<keyword evidence="2" id="KW-1277">Toxin-antitoxin system</keyword>
<proteinExistence type="inferred from homology"/>
<name>A0A369M203_9ACTN</name>
<sequence length="106" mass="11864">MLDLAWRPRAHLDRESIAIYLGVECGNPPAALAAVQCIDAAVERARALPDAGGRFRMEGLDAKECRTVHANPYTVYYRFDDTTLTVYRVLHQRQSIDTYALVDLPG</sequence>